<evidence type="ECO:0000256" key="2">
    <source>
        <dbReference type="ARBA" id="ARBA00048772"/>
    </source>
</evidence>
<evidence type="ECO:0000313" key="8">
    <source>
        <dbReference type="EMBL" id="MFD1567442.1"/>
    </source>
</evidence>
<evidence type="ECO:0000256" key="1">
    <source>
        <dbReference type="ARBA" id="ARBA00022679"/>
    </source>
</evidence>
<comment type="catalytic activity">
    <reaction evidence="2">
        <text>carbamoyl phosphate + L-ornithine = L-citrulline + phosphate + H(+)</text>
        <dbReference type="Rhea" id="RHEA:19513"/>
        <dbReference type="ChEBI" id="CHEBI:15378"/>
        <dbReference type="ChEBI" id="CHEBI:43474"/>
        <dbReference type="ChEBI" id="CHEBI:46911"/>
        <dbReference type="ChEBI" id="CHEBI:57743"/>
        <dbReference type="ChEBI" id="CHEBI:58228"/>
        <dbReference type="EC" id="2.1.3.3"/>
    </reaction>
</comment>
<dbReference type="PANTHER" id="PTHR45753:SF3">
    <property type="entry name" value="ORNITHINE TRANSCARBAMYLASE, MITOCHONDRIAL"/>
    <property type="match status" value="1"/>
</dbReference>
<dbReference type="GO" id="GO:0042450">
    <property type="term" value="P:L-arginine biosynthetic process via ornithine"/>
    <property type="evidence" value="ECO:0007669"/>
    <property type="project" value="UniProtKB-UniRule"/>
</dbReference>
<dbReference type="EMBL" id="JBHUCZ010000003">
    <property type="protein sequence ID" value="MFD1567442.1"/>
    <property type="molecule type" value="Genomic_DNA"/>
</dbReference>
<dbReference type="InterPro" id="IPR006130">
    <property type="entry name" value="Asp/Orn_carbamoylTrfase"/>
</dbReference>
<proteinExistence type="inferred from homology"/>
<dbReference type="SUPFAM" id="SSF53671">
    <property type="entry name" value="Aspartate/ornithine carbamoyltransferase"/>
    <property type="match status" value="1"/>
</dbReference>
<evidence type="ECO:0000259" key="7">
    <source>
        <dbReference type="Pfam" id="PF02729"/>
    </source>
</evidence>
<dbReference type="PANTHER" id="PTHR45753">
    <property type="entry name" value="ORNITHINE CARBAMOYLTRANSFERASE, MITOCHONDRIAL"/>
    <property type="match status" value="1"/>
</dbReference>
<dbReference type="Proteomes" id="UP001597139">
    <property type="component" value="Unassembled WGS sequence"/>
</dbReference>
<dbReference type="InterPro" id="IPR006132">
    <property type="entry name" value="Asp/Orn_carbamoyltranf_P-bd"/>
</dbReference>
<dbReference type="Gene3D" id="3.40.50.1370">
    <property type="entry name" value="Aspartate/ornithine carbamoyltransferase"/>
    <property type="match status" value="2"/>
</dbReference>
<dbReference type="InterPro" id="IPR002292">
    <property type="entry name" value="Orn/put_carbamltrans"/>
</dbReference>
<accession>A0ABD6BQQ7</accession>
<reference evidence="8 9" key="1">
    <citation type="journal article" date="2019" name="Int. J. Syst. Evol. Microbiol.">
        <title>The Global Catalogue of Microorganisms (GCM) 10K type strain sequencing project: providing services to taxonomists for standard genome sequencing and annotation.</title>
        <authorList>
            <consortium name="The Broad Institute Genomics Platform"/>
            <consortium name="The Broad Institute Genome Sequencing Center for Infectious Disease"/>
            <person name="Wu L."/>
            <person name="Ma J."/>
        </authorList>
    </citation>
    <scope>NUCLEOTIDE SEQUENCE [LARGE SCALE GENOMIC DNA]</scope>
    <source>
        <strain evidence="8 9">CGMCC 1.12859</strain>
    </source>
</reference>
<dbReference type="RefSeq" id="WP_379821816.1">
    <property type="nucleotide sequence ID" value="NZ_JBHUCZ010000003.1"/>
</dbReference>
<dbReference type="AlphaFoldDB" id="A0ABD6BQQ7"/>
<dbReference type="Pfam" id="PF00185">
    <property type="entry name" value="OTCace"/>
    <property type="match status" value="2"/>
</dbReference>
<comment type="caution">
    <text evidence="8">The sequence shown here is derived from an EMBL/GenBank/DDBJ whole genome shotgun (WGS) entry which is preliminary data.</text>
</comment>
<comment type="similarity">
    <text evidence="4">Belongs to the aspartate/ornithine carbamoyltransferase superfamily.</text>
</comment>
<keyword evidence="9" id="KW-1185">Reference proteome</keyword>
<dbReference type="InterPro" id="IPR036901">
    <property type="entry name" value="Asp/Orn_carbamoylTrfase_sf"/>
</dbReference>
<dbReference type="PRINTS" id="PR00102">
    <property type="entry name" value="OTCASE"/>
</dbReference>
<dbReference type="Pfam" id="PF02729">
    <property type="entry name" value="OTCace_N"/>
    <property type="match status" value="1"/>
</dbReference>
<evidence type="ECO:0000256" key="3">
    <source>
        <dbReference type="NCBIfam" id="TIGR00658"/>
    </source>
</evidence>
<dbReference type="PRINTS" id="PR00100">
    <property type="entry name" value="AOTCASE"/>
</dbReference>
<keyword evidence="1 4" id="KW-0808">Transferase</keyword>
<name>A0ABD6BQQ7_9EURY</name>
<evidence type="ECO:0000313" key="9">
    <source>
        <dbReference type="Proteomes" id="UP001597139"/>
    </source>
</evidence>
<evidence type="ECO:0000256" key="5">
    <source>
        <dbReference type="SAM" id="MobiDB-lite"/>
    </source>
</evidence>
<sequence>MHDTTTTFPTDLLTIDQLSPTTLSRLLDRAAAVKAGEEPARIDDRTVAMVFEKPSTRTRTSFEAGVSELGGHPTFLGQDDIHLGHGEPLKDTARALAGYVDAIVARLNSHDDLVEMAEYADVPVVNALTDEAHPCQTLADLLTLRELAADCGKDLDEVTLAWVGDGNNVARSLVIGCALAGVDLHIATPEGYGVDDDALAGAASLGGEPTCYDSPEAAVAGGERTDGSRSSSDHLPDGADAVYTDVWVSMGESEEKLPAFEGFQVDEELLAGGVKLLHCLPAERGREVTDGALESENSVVWQQAGNRKPTQQALLLELLGE</sequence>
<feature type="domain" description="Aspartate/ornithine carbamoyltransferase Asp/Orn-binding" evidence="6">
    <location>
        <begin position="157"/>
        <end position="221"/>
    </location>
</feature>
<feature type="compositionally biased region" description="Basic and acidic residues" evidence="5">
    <location>
        <begin position="223"/>
        <end position="236"/>
    </location>
</feature>
<dbReference type="PROSITE" id="PS00097">
    <property type="entry name" value="CARBAMOYLTRANSFERASE"/>
    <property type="match status" value="1"/>
</dbReference>
<dbReference type="GO" id="GO:0004585">
    <property type="term" value="F:ornithine carbamoyltransferase activity"/>
    <property type="evidence" value="ECO:0007669"/>
    <property type="project" value="UniProtKB-UniRule"/>
</dbReference>
<dbReference type="InterPro" id="IPR006131">
    <property type="entry name" value="Asp_carbamoyltransf_Asp/Orn-bd"/>
</dbReference>
<dbReference type="NCBIfam" id="NF001986">
    <property type="entry name" value="PRK00779.1"/>
    <property type="match status" value="1"/>
</dbReference>
<gene>
    <name evidence="8" type="primary">argF</name>
    <name evidence="8" type="ORF">ACFSAU_08045</name>
</gene>
<feature type="region of interest" description="Disordered" evidence="5">
    <location>
        <begin position="212"/>
        <end position="236"/>
    </location>
</feature>
<evidence type="ECO:0000259" key="6">
    <source>
        <dbReference type="Pfam" id="PF00185"/>
    </source>
</evidence>
<feature type="domain" description="Aspartate/ornithine carbamoyltransferase carbamoyl-P binding" evidence="7">
    <location>
        <begin position="11"/>
        <end position="146"/>
    </location>
</feature>
<feature type="domain" description="Aspartate/ornithine carbamoyltransferase Asp/Orn-binding" evidence="6">
    <location>
        <begin position="237"/>
        <end position="316"/>
    </location>
</feature>
<evidence type="ECO:0000256" key="4">
    <source>
        <dbReference type="RuleBase" id="RU003634"/>
    </source>
</evidence>
<organism evidence="8 9">
    <name type="scientific">Halolamina litorea</name>
    <dbReference type="NCBI Taxonomy" id="1515593"/>
    <lineage>
        <taxon>Archaea</taxon>
        <taxon>Methanobacteriati</taxon>
        <taxon>Methanobacteriota</taxon>
        <taxon>Stenosarchaea group</taxon>
        <taxon>Halobacteria</taxon>
        <taxon>Halobacteriales</taxon>
        <taxon>Haloferacaceae</taxon>
    </lineage>
</organism>
<dbReference type="EC" id="2.1.3.3" evidence="3"/>
<protein>
    <recommendedName>
        <fullName evidence="3">Ornithine carbamoyltransferase</fullName>
        <ecNumber evidence="3">2.1.3.3</ecNumber>
    </recommendedName>
</protein>
<dbReference type="NCBIfam" id="TIGR00658">
    <property type="entry name" value="orni_carb_tr"/>
    <property type="match status" value="1"/>
</dbReference>